<protein>
    <submittedName>
        <fullName evidence="2">Type I-F CRISPR-associated protein Csy3</fullName>
    </submittedName>
</protein>
<dbReference type="InterPro" id="IPR013399">
    <property type="entry name" value="CRISPR-assoc_prot_Csy3"/>
</dbReference>
<dbReference type="Proteomes" id="UP000253934">
    <property type="component" value="Unassembled WGS sequence"/>
</dbReference>
<feature type="region of interest" description="Disordered" evidence="1">
    <location>
        <begin position="352"/>
        <end position="375"/>
    </location>
</feature>
<evidence type="ECO:0000313" key="2">
    <source>
        <dbReference type="EMBL" id="RDB35127.1"/>
    </source>
</evidence>
<feature type="compositionally biased region" description="Basic and acidic residues" evidence="1">
    <location>
        <begin position="356"/>
        <end position="375"/>
    </location>
</feature>
<comment type="caution">
    <text evidence="2">The sequence shown here is derived from an EMBL/GenBank/DDBJ whole genome shotgun (WGS) entry which is preliminary data.</text>
</comment>
<keyword evidence="3" id="KW-1185">Reference proteome</keyword>
<accession>A0A369KQH9</accession>
<evidence type="ECO:0000313" key="3">
    <source>
        <dbReference type="Proteomes" id="UP000253934"/>
    </source>
</evidence>
<proteinExistence type="predicted"/>
<reference evidence="2" key="1">
    <citation type="submission" date="2018-04" db="EMBL/GenBank/DDBJ databases">
        <title>Draft genome sequence of the Candidatus Spirobacillus cienkowskii, a pathogen of freshwater Daphnia species, reconstructed from hemolymph metagenomic reads.</title>
        <authorList>
            <person name="Bresciani L."/>
            <person name="Lemos L.N."/>
            <person name="Wale N."/>
            <person name="Lin J.Y."/>
            <person name="Fernandes G.R."/>
            <person name="Duffy M.A."/>
            <person name="Rodrigues J.M."/>
        </authorList>
    </citation>
    <scope>NUCLEOTIDE SEQUENCE [LARGE SCALE GENOMIC DNA]</scope>
    <source>
        <strain evidence="2">Binning01</strain>
    </source>
</reference>
<evidence type="ECO:0000256" key="1">
    <source>
        <dbReference type="SAM" id="MobiDB-lite"/>
    </source>
</evidence>
<dbReference type="NCBIfam" id="TIGR02566">
    <property type="entry name" value="cas_Csy3"/>
    <property type="match status" value="1"/>
</dbReference>
<dbReference type="Pfam" id="PF09615">
    <property type="entry name" value="Cas_Csy3"/>
    <property type="match status" value="1"/>
</dbReference>
<dbReference type="AlphaFoldDB" id="A0A369KQH9"/>
<gene>
    <name evidence="2" type="primary">csy3</name>
    <name evidence="2" type="ORF">DCC88_11805</name>
</gene>
<name>A0A369KQH9_9BACT</name>
<organism evidence="2 3">
    <name type="scientific">Spirobacillus cienkowskii</name>
    <dbReference type="NCBI Taxonomy" id="495820"/>
    <lineage>
        <taxon>Bacteria</taxon>
        <taxon>Pseudomonadati</taxon>
        <taxon>Bdellovibrionota</taxon>
        <taxon>Oligoflexia</taxon>
        <taxon>Silvanigrellales</taxon>
        <taxon>Spirobacillus</taxon>
    </lineage>
</organism>
<dbReference type="EMBL" id="QOVW01000103">
    <property type="protein sequence ID" value="RDB35127.1"/>
    <property type="molecule type" value="Genomic_DNA"/>
</dbReference>
<sequence length="375" mass="42249">MQLLQPSLLSYSRSIQTGKGLFYAIVNHEGKKIKTPVTVEQTSIRGTQSSHSAGQSFYDENPDKPNLQRIEVAHLPANSDTFECVFSLNVLGKSIKPDACNDEQFIEYVAQFLKIYTDKNGYAILAQKYVNQILNGSWLWRNRDADNLTITIKVMNRTNFLEEFNNECQFIVAQPYSEQQKKFLQMLIDQFAAALSGKSHLLRLEITASGKIGLGQEIFPSQEFVEKDKMKDDIGRVLAKTSLGTVDNHAYLHPQKIGNALRTIDTWYSNASFVPALPVEPYGVDSKMQKAMRVSKDSKNDFYSLVENIISLTEELKASKNVEEIPGNVHFVVGCLVRGGVFSYSSQESVEKRKKKEAEKASKKQIKKDNKKIGS</sequence>